<feature type="domain" description="Hydroxymethylglutaryl-coenzyme A synthase C-terminal" evidence="6">
    <location>
        <begin position="265"/>
        <end position="385"/>
    </location>
</feature>
<dbReference type="PANTHER" id="PTHR43323">
    <property type="entry name" value="3-HYDROXY-3-METHYLGLUTARYL COENZYME A SYNTHASE"/>
    <property type="match status" value="1"/>
</dbReference>
<dbReference type="GO" id="GO:0006084">
    <property type="term" value="P:acetyl-CoA metabolic process"/>
    <property type="evidence" value="ECO:0007669"/>
    <property type="project" value="InterPro"/>
</dbReference>
<dbReference type="InterPro" id="IPR013528">
    <property type="entry name" value="HMG_CoA_synth_N"/>
</dbReference>
<comment type="caution">
    <text evidence="7">The sequence shown here is derived from an EMBL/GenBank/DDBJ whole genome shotgun (WGS) entry which is preliminary data.</text>
</comment>
<keyword evidence="2" id="KW-0808">Transferase</keyword>
<dbReference type="EMBL" id="AYYK01000016">
    <property type="protein sequence ID" value="KRM78536.1"/>
    <property type="molecule type" value="Genomic_DNA"/>
</dbReference>
<proteinExistence type="inferred from homology"/>
<sequence>MIEKIGIDKIGFYTPEFYLDLTELAHERDVDPNKFKIGIGQDEQAVVPLDQDVVTMAANAAVKILSADDLAEIDEIIFATESGIDQSKAGALYVQRLLGINPRARALEVKEACYGATAALQTAVDHLIAHADSQKVLVLGSDVARYGVATAGEVTQGAGAVAMLVTRQPRILALERTSAYFSEDIMDFWRPNYSDTAFAKGKYSTEQYLRFLDLVWHDYQAKTSAELADFAAVLFHIPYTKLGLKGLRQISADSNTELQESLLAQFTKATVFNRRVGNIYTGSLYLSLLSLLQNSDLPANARLGLFSYGSGAVGEFFTGTLQPRYQDVSQQVNVAEMLDQRQKLSVSEYETFFNQALPTDGSEMVITPISKNATFYLQGMTDHQRLYK</sequence>
<dbReference type="RefSeq" id="WP_057757202.1">
    <property type="nucleotide sequence ID" value="NZ_AYYK01000016.1"/>
</dbReference>
<evidence type="ECO:0000313" key="8">
    <source>
        <dbReference type="Proteomes" id="UP000051813"/>
    </source>
</evidence>
<evidence type="ECO:0000256" key="1">
    <source>
        <dbReference type="ARBA" id="ARBA00007061"/>
    </source>
</evidence>
<feature type="active site" description="Acyl-thioester intermediate" evidence="3">
    <location>
        <position position="113"/>
    </location>
</feature>
<gene>
    <name evidence="7" type="ORF">FC84_GL000794</name>
</gene>
<dbReference type="SUPFAM" id="SSF53901">
    <property type="entry name" value="Thiolase-like"/>
    <property type="match status" value="2"/>
</dbReference>
<organism evidence="7 8">
    <name type="scientific">Lapidilactobacillus dextrinicus DSM 20335</name>
    <dbReference type="NCBI Taxonomy" id="1423738"/>
    <lineage>
        <taxon>Bacteria</taxon>
        <taxon>Bacillati</taxon>
        <taxon>Bacillota</taxon>
        <taxon>Bacilli</taxon>
        <taxon>Lactobacillales</taxon>
        <taxon>Lactobacillaceae</taxon>
        <taxon>Lapidilactobacillus</taxon>
    </lineage>
</organism>
<evidence type="ECO:0000259" key="6">
    <source>
        <dbReference type="Pfam" id="PF08540"/>
    </source>
</evidence>
<dbReference type="InterPro" id="IPR013746">
    <property type="entry name" value="HMG_CoA_synt_C_dom"/>
</dbReference>
<dbReference type="InterPro" id="IPR011554">
    <property type="entry name" value="HMG_CoA_synthase_prok"/>
</dbReference>
<feature type="active site" description="Proton donor/acceptor" evidence="3">
    <location>
        <position position="81"/>
    </location>
</feature>
<feature type="active site" description="Proton donor/acceptor" evidence="3">
    <location>
        <position position="236"/>
    </location>
</feature>
<dbReference type="STRING" id="1423738.FC84_GL000794"/>
<dbReference type="Proteomes" id="UP000051813">
    <property type="component" value="Unassembled WGS sequence"/>
</dbReference>
<dbReference type="Pfam" id="PF01154">
    <property type="entry name" value="HMG_CoA_synt_N"/>
    <property type="match status" value="1"/>
</dbReference>
<dbReference type="PANTHER" id="PTHR43323:SF2">
    <property type="entry name" value="HYDROXYMETHYLGLUTARYL-COA SYNTHASE"/>
    <property type="match status" value="1"/>
</dbReference>
<feature type="binding site" evidence="4">
    <location>
        <position position="278"/>
    </location>
    <ligand>
        <name>(3S)-3-hydroxy-3-methylglutaryl-CoA</name>
        <dbReference type="ChEBI" id="CHEBI:43074"/>
    </ligand>
</feature>
<feature type="binding site" evidence="4">
    <location>
        <position position="245"/>
    </location>
    <ligand>
        <name>(3S)-3-hydroxy-3-methylglutaryl-CoA</name>
        <dbReference type="ChEBI" id="CHEBI:43074"/>
    </ligand>
</feature>
<feature type="domain" description="Hydroxymethylglutaryl-coenzyme A synthase N-terminal" evidence="5">
    <location>
        <begin position="4"/>
        <end position="166"/>
    </location>
</feature>
<dbReference type="AlphaFoldDB" id="A0A0R2BGI5"/>
<dbReference type="CDD" id="cd00827">
    <property type="entry name" value="init_cond_enzymes"/>
    <property type="match status" value="1"/>
</dbReference>
<dbReference type="Pfam" id="PF08540">
    <property type="entry name" value="HMG_CoA_synt_C"/>
    <property type="match status" value="2"/>
</dbReference>
<comment type="similarity">
    <text evidence="1">Belongs to the thiolase-like superfamily. HMG-CoA synthase family.</text>
</comment>
<dbReference type="InterPro" id="IPR016039">
    <property type="entry name" value="Thiolase-like"/>
</dbReference>
<evidence type="ECO:0000256" key="4">
    <source>
        <dbReference type="PIRSR" id="PIRSR611554-2"/>
    </source>
</evidence>
<feature type="domain" description="Hydroxymethylglutaryl-coenzyme A synthase C-terminal" evidence="6">
    <location>
        <begin position="177"/>
        <end position="251"/>
    </location>
</feature>
<dbReference type="GO" id="GO:0004421">
    <property type="term" value="F:hydroxymethylglutaryl-CoA synthase activity"/>
    <property type="evidence" value="ECO:0007669"/>
    <property type="project" value="InterPro"/>
</dbReference>
<reference evidence="7 8" key="1">
    <citation type="journal article" date="2015" name="Genome Announc.">
        <title>Expanding the biotechnology potential of lactobacilli through comparative genomics of 213 strains and associated genera.</title>
        <authorList>
            <person name="Sun Z."/>
            <person name="Harris H.M."/>
            <person name="McCann A."/>
            <person name="Guo C."/>
            <person name="Argimon S."/>
            <person name="Zhang W."/>
            <person name="Yang X."/>
            <person name="Jeffery I.B."/>
            <person name="Cooney J.C."/>
            <person name="Kagawa T.F."/>
            <person name="Liu W."/>
            <person name="Song Y."/>
            <person name="Salvetti E."/>
            <person name="Wrobel A."/>
            <person name="Rasinkangas P."/>
            <person name="Parkhill J."/>
            <person name="Rea M.C."/>
            <person name="O'Sullivan O."/>
            <person name="Ritari J."/>
            <person name="Douillard F.P."/>
            <person name="Paul Ross R."/>
            <person name="Yang R."/>
            <person name="Briner A.E."/>
            <person name="Felis G.E."/>
            <person name="de Vos W.M."/>
            <person name="Barrangou R."/>
            <person name="Klaenhammer T.R."/>
            <person name="Caufield P.W."/>
            <person name="Cui Y."/>
            <person name="Zhang H."/>
            <person name="O'Toole P.W."/>
        </authorList>
    </citation>
    <scope>NUCLEOTIDE SEQUENCE [LARGE SCALE GENOMIC DNA]</scope>
    <source>
        <strain evidence="7 8">DSM 20335</strain>
    </source>
</reference>
<accession>A0A0R2BGI5</accession>
<dbReference type="PATRIC" id="fig|1423738.3.peg.803"/>
<dbReference type="NCBIfam" id="TIGR01835">
    <property type="entry name" value="HMG-CoA-S_prok"/>
    <property type="match status" value="1"/>
</dbReference>
<keyword evidence="8" id="KW-1185">Reference proteome</keyword>
<evidence type="ECO:0000313" key="7">
    <source>
        <dbReference type="EMBL" id="KRM78536.1"/>
    </source>
</evidence>
<dbReference type="Gene3D" id="3.40.47.10">
    <property type="match status" value="2"/>
</dbReference>
<name>A0A0R2BGI5_9LACO</name>
<feature type="binding site" evidence="4">
    <location>
        <position position="31"/>
    </location>
    <ligand>
        <name>(3S)-3-hydroxy-3-methylglutaryl-CoA</name>
        <dbReference type="ChEBI" id="CHEBI:43074"/>
    </ligand>
</feature>
<feature type="binding site" evidence="4">
    <location>
        <position position="146"/>
    </location>
    <ligand>
        <name>(3S)-3-hydroxy-3-methylglutaryl-CoA</name>
        <dbReference type="ChEBI" id="CHEBI:43074"/>
    </ligand>
</feature>
<evidence type="ECO:0000256" key="3">
    <source>
        <dbReference type="PIRSR" id="PIRSR611554-1"/>
    </source>
</evidence>
<dbReference type="OrthoDB" id="9769523at2"/>
<evidence type="ECO:0000259" key="5">
    <source>
        <dbReference type="Pfam" id="PF01154"/>
    </source>
</evidence>
<protein>
    <submittedName>
        <fullName evidence="7">MvaS protein</fullName>
    </submittedName>
</protein>
<evidence type="ECO:0000256" key="2">
    <source>
        <dbReference type="ARBA" id="ARBA00022679"/>
    </source>
</evidence>